<evidence type="ECO:0000259" key="2">
    <source>
        <dbReference type="PROSITE" id="PS50853"/>
    </source>
</evidence>
<reference evidence="4 5" key="1">
    <citation type="submission" date="2019-02" db="EMBL/GenBank/DDBJ databases">
        <title>Deep-cultivation of Planctomycetes and their phenomic and genomic characterization uncovers novel biology.</title>
        <authorList>
            <person name="Wiegand S."/>
            <person name="Jogler M."/>
            <person name="Boedeker C."/>
            <person name="Pinto D."/>
            <person name="Vollmers J."/>
            <person name="Rivas-Marin E."/>
            <person name="Kohn T."/>
            <person name="Peeters S.H."/>
            <person name="Heuer A."/>
            <person name="Rast P."/>
            <person name="Oberbeckmann S."/>
            <person name="Bunk B."/>
            <person name="Jeske O."/>
            <person name="Meyerdierks A."/>
            <person name="Storesund J.E."/>
            <person name="Kallscheuer N."/>
            <person name="Luecker S."/>
            <person name="Lage O.M."/>
            <person name="Pohl T."/>
            <person name="Merkel B.J."/>
            <person name="Hornburger P."/>
            <person name="Mueller R.-W."/>
            <person name="Bruemmer F."/>
            <person name="Labrenz M."/>
            <person name="Spormann A.M."/>
            <person name="Op den Camp H."/>
            <person name="Overmann J."/>
            <person name="Amann R."/>
            <person name="Jetten M.S.M."/>
            <person name="Mascher T."/>
            <person name="Medema M.H."/>
            <person name="Devos D.P."/>
            <person name="Kaster A.-K."/>
            <person name="Ovreas L."/>
            <person name="Rohde M."/>
            <person name="Galperin M.Y."/>
            <person name="Jogler C."/>
        </authorList>
    </citation>
    <scope>NUCLEOTIDE SEQUENCE [LARGE SCALE GENOMIC DNA]</scope>
    <source>
        <strain evidence="4 5">Pla175</strain>
    </source>
</reference>
<dbReference type="Gene3D" id="2.60.120.260">
    <property type="entry name" value="Galactose-binding domain-like"/>
    <property type="match status" value="2"/>
</dbReference>
<dbReference type="InterPro" id="IPR012334">
    <property type="entry name" value="Pectin_lyas_fold"/>
</dbReference>
<keyword evidence="5" id="KW-1185">Reference proteome</keyword>
<dbReference type="EMBL" id="CP036291">
    <property type="protein sequence ID" value="QDU89507.1"/>
    <property type="molecule type" value="Genomic_DNA"/>
</dbReference>
<dbReference type="InterPro" id="IPR035953">
    <property type="entry name" value="Dextranase_N-ter"/>
</dbReference>
<accession>A0A518DDF3</accession>
<dbReference type="InterPro" id="IPR006584">
    <property type="entry name" value="Cellulose-bd_IV"/>
</dbReference>
<dbReference type="InterPro" id="IPR008979">
    <property type="entry name" value="Galactose-bd-like_sf"/>
</dbReference>
<dbReference type="CDD" id="cd00257">
    <property type="entry name" value="beta-trefoil_FSCN-like"/>
    <property type="match status" value="1"/>
</dbReference>
<keyword evidence="4" id="KW-0326">Glycosidase</keyword>
<dbReference type="InterPro" id="IPR005084">
    <property type="entry name" value="CBM6"/>
</dbReference>
<keyword evidence="1" id="KW-0732">Signal</keyword>
<dbReference type="Gene3D" id="1.10.1330.10">
    <property type="entry name" value="Dockerin domain"/>
    <property type="match status" value="1"/>
</dbReference>
<dbReference type="SUPFAM" id="SSF49785">
    <property type="entry name" value="Galactose-binding domain-like"/>
    <property type="match status" value="2"/>
</dbReference>
<dbReference type="InterPro" id="IPR002105">
    <property type="entry name" value="Dockerin_1_rpt"/>
</dbReference>
<evidence type="ECO:0000259" key="3">
    <source>
        <dbReference type="PROSITE" id="PS51175"/>
    </source>
</evidence>
<evidence type="ECO:0000313" key="4">
    <source>
        <dbReference type="EMBL" id="QDU89507.1"/>
    </source>
</evidence>
<feature type="domain" description="CBM6" evidence="3">
    <location>
        <begin position="35"/>
        <end position="158"/>
    </location>
</feature>
<feature type="domain" description="Fibronectin type-III" evidence="2">
    <location>
        <begin position="304"/>
        <end position="396"/>
    </location>
</feature>
<organism evidence="4 5">
    <name type="scientific">Pirellulimonas nuda</name>
    <dbReference type="NCBI Taxonomy" id="2528009"/>
    <lineage>
        <taxon>Bacteria</taxon>
        <taxon>Pseudomonadati</taxon>
        <taxon>Planctomycetota</taxon>
        <taxon>Planctomycetia</taxon>
        <taxon>Pirellulales</taxon>
        <taxon>Lacipirellulaceae</taxon>
        <taxon>Pirellulimonas</taxon>
    </lineage>
</organism>
<dbReference type="OrthoDB" id="251510at2"/>
<dbReference type="PROSITE" id="PS51175">
    <property type="entry name" value="CBM6"/>
    <property type="match status" value="2"/>
</dbReference>
<dbReference type="Gene3D" id="2.80.10.50">
    <property type="match status" value="1"/>
</dbReference>
<keyword evidence="4" id="KW-0378">Hydrolase</keyword>
<dbReference type="KEGG" id="pnd:Pla175_28990"/>
<dbReference type="Pfam" id="PF03422">
    <property type="entry name" value="CBM_6"/>
    <property type="match status" value="2"/>
</dbReference>
<dbReference type="GO" id="GO:0031176">
    <property type="term" value="F:endo-1,4-beta-xylanase activity"/>
    <property type="evidence" value="ECO:0007669"/>
    <property type="project" value="UniProtKB-EC"/>
</dbReference>
<dbReference type="Gene3D" id="2.160.20.10">
    <property type="entry name" value="Single-stranded right-handed beta-helix, Pectin lyase-like"/>
    <property type="match status" value="1"/>
</dbReference>
<dbReference type="GO" id="GO:0045493">
    <property type="term" value="P:xylan catabolic process"/>
    <property type="evidence" value="ECO:0007669"/>
    <property type="project" value="UniProtKB-KW"/>
</dbReference>
<dbReference type="SUPFAM" id="SSF49265">
    <property type="entry name" value="Fibronectin type III"/>
    <property type="match status" value="1"/>
</dbReference>
<dbReference type="CDD" id="cd00063">
    <property type="entry name" value="FN3"/>
    <property type="match status" value="1"/>
</dbReference>
<keyword evidence="4" id="KW-0119">Carbohydrate metabolism</keyword>
<dbReference type="InterPro" id="IPR018247">
    <property type="entry name" value="EF_Hand_1_Ca_BS"/>
</dbReference>
<protein>
    <submittedName>
        <fullName evidence="4">Endo-1,4-beta-xylanase A</fullName>
        <ecNumber evidence="4">3.2.1.8</ecNumber>
    </submittedName>
</protein>
<sequence>MSFLTKRGAAAQGGQRRLRFESLEERRLLAVSVPGLIEAEDFTSQVGVQNQATTDVGGGQNVAFINHDDSATYSLNVTQSGVYTATFRYASGGSGGTIAVVSGGQTLATMAIPPTGGWQVWRQASVPVQFVSPGVQDLTLQFSGGAGYLYNLNWIELTADAPPTPQSGRVEAEGFTTQVGVTSEPTSDVGGGQNLTAIDNGDSASYTVQVDQAGPHVATFRFASATSGGTINVASGGASIGSVQVGSTGGAQRWQEVSTVLNFAAAGAHVVTLSFAGGSGALMNLNWFELRNAESAEEASGLVAPSRLHFLSQAPYNSIQFFWTDNSTTDTGFLIEQKLDSGAWTPFATVALANASTHTVHGYDRSLTHEYRVSAIGSGGVSEASSAIRVVGSTDTLEVSPEVPGIRNPESYTIGGVTFSELQDQTPADPSQGKATQISSYFAVEVRAASGGGLLSSPVYETRPQIRNYLDQDDPANSGGHRPYGYGNYGPIERNSTRTLHSRHWTNIDASEDIVVRVTLLPGAPTSTISLNDLEIGPAPLSVVQVDPQTIDVTLPSGAEFTRHYRIAINKEAWSASSGRSENVYEAPLYVFVNPVHLAPASAPEDEYVEFFNSQLLVLGAGIHLPDDYWRFFGAGENSLVREFYAPGDAYLHGSFVYNNSNYPIKVWGRAIYSDEMFDVYLSNTDYQWSDPGRTPWAGMDSAAGNAWNLNPPWEARAYFDGSATYVASLEGFTNIGARMGTVNSGANARIIGHKDVGYGGGTYQRNGGFTYYEGVFMYNDDDVTYVHEDYEIHHSTTFNLINGPTFQFGWGDFNTQNAGGKVYDHVVLASDRPAGANFGKNHGVFNSRLRLDRLDYHGGGLWENLDVWGEDSIIFNLRVWDEDFDSSTNTVSYLQDKAFRNITVHDAPRADSILWGEQNAANNQSSYLRFFHFDNLVIAGNHVTDINDGDFFDYNSALLLHTVTFFSLPEVTAVPDAGSAPIGQTINLRAALNQKYVRADASLPASFAPLVANTNSSTAQFQVIDAGGGYIALRAPNGYLVKADSQRYGYLYTEPDLARGDANTTAVTDDAKFRWVNLPGGQFALYSKAMGLYVRAEANSGPEMPLYAASATIGVAETFSTGAIVAPTLPGDYNRDGFVDSADYTVWRDQLGDSVAAPFSGADGNGDLAVNHTDFEIWRTYFGQVPPAVAGLAETPLEVLAAPPVTPQVEATVWEVPPTVAALSMPIAGFNPEAARQPAAVAAAGQDPLLLLLAAQAADARSERFIEIDPIELDFSDLPAEDQPADWPTLVDEALSRSARL</sequence>
<dbReference type="CDD" id="cd04080">
    <property type="entry name" value="CBM6_cellulase-like"/>
    <property type="match status" value="2"/>
</dbReference>
<dbReference type="SMART" id="SM00606">
    <property type="entry name" value="CBD_IV"/>
    <property type="match status" value="2"/>
</dbReference>
<proteinExistence type="predicted"/>
<dbReference type="Proteomes" id="UP000317429">
    <property type="component" value="Chromosome"/>
</dbReference>
<feature type="domain" description="CBM6" evidence="3">
    <location>
        <begin position="168"/>
        <end position="291"/>
    </location>
</feature>
<dbReference type="Gene3D" id="2.60.350.10">
    <property type="entry name" value="Dextranase, N-terminal"/>
    <property type="match status" value="1"/>
</dbReference>
<evidence type="ECO:0000256" key="1">
    <source>
        <dbReference type="ARBA" id="ARBA00022729"/>
    </source>
</evidence>
<dbReference type="EC" id="3.2.1.8" evidence="4"/>
<evidence type="ECO:0000313" key="5">
    <source>
        <dbReference type="Proteomes" id="UP000317429"/>
    </source>
</evidence>
<dbReference type="GO" id="GO:0030246">
    <property type="term" value="F:carbohydrate binding"/>
    <property type="evidence" value="ECO:0007669"/>
    <property type="project" value="InterPro"/>
</dbReference>
<dbReference type="InterPro" id="IPR036439">
    <property type="entry name" value="Dockerin_dom_sf"/>
</dbReference>
<dbReference type="Gene3D" id="2.60.40.10">
    <property type="entry name" value="Immunoglobulins"/>
    <property type="match status" value="1"/>
</dbReference>
<gene>
    <name evidence="4" type="primary">xynA</name>
    <name evidence="4" type="ORF">Pla175_28990</name>
</gene>
<dbReference type="PROSITE" id="PS00018">
    <property type="entry name" value="EF_HAND_1"/>
    <property type="match status" value="1"/>
</dbReference>
<dbReference type="InterPro" id="IPR013783">
    <property type="entry name" value="Ig-like_fold"/>
</dbReference>
<keyword evidence="4" id="KW-0624">Polysaccharide degradation</keyword>
<dbReference type="InterPro" id="IPR036116">
    <property type="entry name" value="FN3_sf"/>
</dbReference>
<name>A0A518DDF3_9BACT</name>
<dbReference type="PROSITE" id="PS50853">
    <property type="entry name" value="FN3"/>
    <property type="match status" value="1"/>
</dbReference>
<dbReference type="RefSeq" id="WP_145286188.1">
    <property type="nucleotide sequence ID" value="NZ_CP036291.1"/>
</dbReference>
<dbReference type="Pfam" id="PF00404">
    <property type="entry name" value="Dockerin_1"/>
    <property type="match status" value="1"/>
</dbReference>
<dbReference type="SUPFAM" id="SSF63446">
    <property type="entry name" value="Type I dockerin domain"/>
    <property type="match status" value="1"/>
</dbReference>
<dbReference type="InterPro" id="IPR003961">
    <property type="entry name" value="FN3_dom"/>
</dbReference>
<keyword evidence="4" id="KW-0858">Xylan degradation</keyword>